<feature type="compositionally biased region" description="Low complexity" evidence="1">
    <location>
        <begin position="127"/>
        <end position="152"/>
    </location>
</feature>
<sequence length="181" mass="20632">MPNDNLDVERVAQIRRMLSQPGGEAEVRRRFGESAVNGPEYNQAKREMSRSKQRHAKAREDLVAEAEDRSRDRRRDEKRREADRQDRSEQRSDSKQPEKDSAAARRSDGDRTELAQGQRQGHAASVQPTAQATAPSQTARQSARQQQAQERVQTMRTQLAAADRQRQEKELADSQSRGQGR</sequence>
<keyword evidence="3" id="KW-1185">Reference proteome</keyword>
<reference evidence="3" key="1">
    <citation type="journal article" date="2019" name="Int. J. Syst. Evol. Microbiol.">
        <title>The Global Catalogue of Microorganisms (GCM) 10K type strain sequencing project: providing services to taxonomists for standard genome sequencing and annotation.</title>
        <authorList>
            <consortium name="The Broad Institute Genomics Platform"/>
            <consortium name="The Broad Institute Genome Sequencing Center for Infectious Disease"/>
            <person name="Wu L."/>
            <person name="Ma J."/>
        </authorList>
    </citation>
    <scope>NUCLEOTIDE SEQUENCE [LARGE SCALE GENOMIC DNA]</scope>
    <source>
        <strain evidence="3">JCM 14234</strain>
    </source>
</reference>
<organism evidence="2 3">
    <name type="scientific">Gordonia defluvii</name>
    <dbReference type="NCBI Taxonomy" id="283718"/>
    <lineage>
        <taxon>Bacteria</taxon>
        <taxon>Bacillati</taxon>
        <taxon>Actinomycetota</taxon>
        <taxon>Actinomycetes</taxon>
        <taxon>Mycobacteriales</taxon>
        <taxon>Gordoniaceae</taxon>
        <taxon>Gordonia</taxon>
    </lineage>
</organism>
<feature type="compositionally biased region" description="Basic and acidic residues" evidence="1">
    <location>
        <begin position="163"/>
        <end position="172"/>
    </location>
</feature>
<comment type="caution">
    <text evidence="2">The sequence shown here is derived from an EMBL/GenBank/DDBJ whole genome shotgun (WGS) entry which is preliminary data.</text>
</comment>
<evidence type="ECO:0000256" key="1">
    <source>
        <dbReference type="SAM" id="MobiDB-lite"/>
    </source>
</evidence>
<feature type="region of interest" description="Disordered" evidence="1">
    <location>
        <begin position="18"/>
        <end position="181"/>
    </location>
</feature>
<gene>
    <name evidence="2" type="ORF">GCM10010528_23200</name>
</gene>
<dbReference type="Proteomes" id="UP001501035">
    <property type="component" value="Unassembled WGS sequence"/>
</dbReference>
<proteinExistence type="predicted"/>
<accession>A0ABP6LGR4</accession>
<evidence type="ECO:0000313" key="3">
    <source>
        <dbReference type="Proteomes" id="UP001501035"/>
    </source>
</evidence>
<evidence type="ECO:0000313" key="2">
    <source>
        <dbReference type="EMBL" id="GAA3042941.1"/>
    </source>
</evidence>
<protein>
    <submittedName>
        <fullName evidence="2">Uncharacterized protein</fullName>
    </submittedName>
</protein>
<name>A0ABP6LGR4_9ACTN</name>
<feature type="compositionally biased region" description="Basic and acidic residues" evidence="1">
    <location>
        <begin position="58"/>
        <end position="113"/>
    </location>
</feature>
<dbReference type="EMBL" id="BAAAVS010000046">
    <property type="protein sequence ID" value="GAA3042941.1"/>
    <property type="molecule type" value="Genomic_DNA"/>
</dbReference>
<dbReference type="RefSeq" id="WP_344716780.1">
    <property type="nucleotide sequence ID" value="NZ_BAAAVS010000046.1"/>
</dbReference>